<sequence>MSRQGTFHACVDHGIQGSEKTTSLFTDTTFRSTDHTLKMSSPTSSFSAGHYKAIEVVTRTASVLSVLGSFFIVGTFIAFPYFRKPINRLIFYATFGNLMVNIATLISTSALPLQGSGDVSRLCEFQGVLIQWFMSADACWDFCMATNVLLVFFFGYNSDQLHKLEKWYFLLAYGIPGIPAIIFVILDHTGQSVVGPAVIWCWISREHDWMRIAFFYAPVWLVIAATFAIYVATGVHIYRKRALLRDFSKAPTHQPDMGFSPVVAEVKPSTFGDLRNIVVTTEIGYSVDGEPSAKKPASSEGDEESMSSYSSTRNFPGPSKNLNSATASTPLVRSSVLPQDVEKAMEPQKNPNQSGGHGKSSYRATAFATPSDLPPINVETTNRHPKPHAPEGNEAAMTYLKVAMLMFVAMFMIWVPSTINRLYSFVYKGQPNYGLNLSSVVVLPLQGAWAATIYAYTSRSETRRAYSEVLAKLSGRNTKHDSTTSVPCADHKDTMNSSCDTHASQADIALAHVSSPRERVRHVELVPQGRRNSMAADTA</sequence>
<evidence type="ECO:0000313" key="8">
    <source>
        <dbReference type="EMBL" id="CBX94804.1"/>
    </source>
</evidence>
<dbReference type="PANTHER" id="PTHR23112:SF0">
    <property type="entry name" value="TRANSMEMBRANE PROTEIN 116"/>
    <property type="match status" value="1"/>
</dbReference>
<feature type="region of interest" description="Disordered" evidence="5">
    <location>
        <begin position="288"/>
        <end position="391"/>
    </location>
</feature>
<evidence type="ECO:0000259" key="7">
    <source>
        <dbReference type="PROSITE" id="PS50261"/>
    </source>
</evidence>
<accession>E4ZTE8</accession>
<evidence type="ECO:0000256" key="2">
    <source>
        <dbReference type="ARBA" id="ARBA00022692"/>
    </source>
</evidence>
<dbReference type="GO" id="GO:0005886">
    <property type="term" value="C:plasma membrane"/>
    <property type="evidence" value="ECO:0007669"/>
    <property type="project" value="TreeGrafter"/>
</dbReference>
<dbReference type="PANTHER" id="PTHR23112">
    <property type="entry name" value="G PROTEIN-COUPLED RECEPTOR 157-RELATED"/>
    <property type="match status" value="1"/>
</dbReference>
<evidence type="ECO:0000256" key="5">
    <source>
        <dbReference type="SAM" id="MobiDB-lite"/>
    </source>
</evidence>
<dbReference type="Proteomes" id="UP000002668">
    <property type="component" value="Genome"/>
</dbReference>
<keyword evidence="9" id="KW-1185">Reference proteome</keyword>
<feature type="transmembrane region" description="Helical" evidence="6">
    <location>
        <begin position="214"/>
        <end position="238"/>
    </location>
</feature>
<dbReference type="InParanoid" id="E4ZTE8"/>
<dbReference type="InterPro" id="IPR017981">
    <property type="entry name" value="GPCR_2-like_7TM"/>
</dbReference>
<evidence type="ECO:0000313" key="9">
    <source>
        <dbReference type="Proteomes" id="UP000002668"/>
    </source>
</evidence>
<dbReference type="SUPFAM" id="SSF81321">
    <property type="entry name" value="Family A G protein-coupled receptor-like"/>
    <property type="match status" value="1"/>
</dbReference>
<keyword evidence="4 6" id="KW-0472">Membrane</keyword>
<evidence type="ECO:0000256" key="1">
    <source>
        <dbReference type="ARBA" id="ARBA00004141"/>
    </source>
</evidence>
<organism evidence="9">
    <name type="scientific">Leptosphaeria maculans (strain JN3 / isolate v23.1.3 / race Av1-4-5-6-7-8)</name>
    <name type="common">Blackleg fungus</name>
    <name type="synonym">Phoma lingam</name>
    <dbReference type="NCBI Taxonomy" id="985895"/>
    <lineage>
        <taxon>Eukaryota</taxon>
        <taxon>Fungi</taxon>
        <taxon>Dikarya</taxon>
        <taxon>Ascomycota</taxon>
        <taxon>Pezizomycotina</taxon>
        <taxon>Dothideomycetes</taxon>
        <taxon>Pleosporomycetidae</taxon>
        <taxon>Pleosporales</taxon>
        <taxon>Pleosporineae</taxon>
        <taxon>Leptosphaeriaceae</taxon>
        <taxon>Plenodomus</taxon>
        <taxon>Plenodomus lingam/Leptosphaeria maculans species complex</taxon>
    </lineage>
</organism>
<protein>
    <recommendedName>
        <fullName evidence="7">G-protein coupled receptors family 2 profile 2 domain-containing protein</fullName>
    </recommendedName>
</protein>
<feature type="transmembrane region" description="Helical" evidence="6">
    <location>
        <begin position="89"/>
        <end position="110"/>
    </location>
</feature>
<feature type="compositionally biased region" description="Polar residues" evidence="5">
    <location>
        <begin position="306"/>
        <end position="332"/>
    </location>
</feature>
<dbReference type="eggNOG" id="ENOG502QWAA">
    <property type="taxonomic scope" value="Eukaryota"/>
</dbReference>
<feature type="transmembrane region" description="Helical" evidence="6">
    <location>
        <begin position="167"/>
        <end position="186"/>
    </location>
</feature>
<dbReference type="GO" id="GO:0007189">
    <property type="term" value="P:adenylate cyclase-activating G protein-coupled receptor signaling pathway"/>
    <property type="evidence" value="ECO:0007669"/>
    <property type="project" value="TreeGrafter"/>
</dbReference>
<feature type="transmembrane region" description="Helical" evidence="6">
    <location>
        <begin position="435"/>
        <end position="456"/>
    </location>
</feature>
<evidence type="ECO:0000256" key="3">
    <source>
        <dbReference type="ARBA" id="ARBA00022989"/>
    </source>
</evidence>
<feature type="transmembrane region" description="Helical" evidence="6">
    <location>
        <begin position="130"/>
        <end position="155"/>
    </location>
</feature>
<name>E4ZTE8_LEPMJ</name>
<dbReference type="PROSITE" id="PS50261">
    <property type="entry name" value="G_PROTEIN_RECEP_F2_4"/>
    <property type="match status" value="1"/>
</dbReference>
<dbReference type="GO" id="GO:0004930">
    <property type="term" value="F:G protein-coupled receptor activity"/>
    <property type="evidence" value="ECO:0007669"/>
    <property type="project" value="TreeGrafter"/>
</dbReference>
<dbReference type="HOGENOM" id="CLU_024810_3_1_1"/>
<comment type="subcellular location">
    <subcellularLocation>
        <location evidence="1">Membrane</location>
        <topology evidence="1">Multi-pass membrane protein</topology>
    </subcellularLocation>
</comment>
<dbReference type="Pfam" id="PF05462">
    <property type="entry name" value="Dicty_CAR"/>
    <property type="match status" value="1"/>
</dbReference>
<keyword evidence="3 6" id="KW-1133">Transmembrane helix</keyword>
<dbReference type="GO" id="GO:0007166">
    <property type="term" value="P:cell surface receptor signaling pathway"/>
    <property type="evidence" value="ECO:0007669"/>
    <property type="project" value="InterPro"/>
</dbReference>
<dbReference type="Gene3D" id="1.20.1070.10">
    <property type="entry name" value="Rhodopsin 7-helix transmembrane proteins"/>
    <property type="match status" value="1"/>
</dbReference>
<keyword evidence="2 6" id="KW-0812">Transmembrane</keyword>
<dbReference type="STRING" id="985895.E4ZTE8"/>
<dbReference type="VEuPathDB" id="FungiDB:LEMA_P118070.1"/>
<dbReference type="OMA" id="RMEIPYL"/>
<evidence type="ECO:0000256" key="4">
    <source>
        <dbReference type="ARBA" id="ARBA00023136"/>
    </source>
</evidence>
<gene>
    <name evidence="8" type="ORF">LEMA_P118070.1</name>
</gene>
<dbReference type="GeneID" id="13291437"/>
<feature type="domain" description="G-protein coupled receptors family 2 profile 2" evidence="7">
    <location>
        <begin position="54"/>
        <end position="241"/>
    </location>
</feature>
<dbReference type="RefSeq" id="XP_003838283.1">
    <property type="nucleotide sequence ID" value="XM_003838235.1"/>
</dbReference>
<reference evidence="9" key="1">
    <citation type="journal article" date="2011" name="Nat. Commun.">
        <title>Effector diversification within compartments of the Leptosphaeria maculans genome affected by Repeat-Induced Point mutations.</title>
        <authorList>
            <person name="Rouxel T."/>
            <person name="Grandaubert J."/>
            <person name="Hane J.K."/>
            <person name="Hoede C."/>
            <person name="van de Wouw A.P."/>
            <person name="Couloux A."/>
            <person name="Dominguez V."/>
            <person name="Anthouard V."/>
            <person name="Bally P."/>
            <person name="Bourras S."/>
            <person name="Cozijnsen A.J."/>
            <person name="Ciuffetti L.M."/>
            <person name="Degrave A."/>
            <person name="Dilmaghani A."/>
            <person name="Duret L."/>
            <person name="Fudal I."/>
            <person name="Goodwin S.B."/>
            <person name="Gout L."/>
            <person name="Glaser N."/>
            <person name="Linglin J."/>
            <person name="Kema G.H.J."/>
            <person name="Lapalu N."/>
            <person name="Lawrence C.B."/>
            <person name="May K."/>
            <person name="Meyer M."/>
            <person name="Ollivier B."/>
            <person name="Poulain J."/>
            <person name="Schoch C.L."/>
            <person name="Simon A."/>
            <person name="Spatafora J.W."/>
            <person name="Stachowiak A."/>
            <person name="Turgeon B.G."/>
            <person name="Tyler B.M."/>
            <person name="Vincent D."/>
            <person name="Weissenbach J."/>
            <person name="Amselem J."/>
            <person name="Quesneville H."/>
            <person name="Oliver R.P."/>
            <person name="Wincker P."/>
            <person name="Balesdent M.-H."/>
            <person name="Howlett B.J."/>
        </authorList>
    </citation>
    <scope>NUCLEOTIDE SEQUENCE [LARGE SCALE GENOMIC DNA]</scope>
    <source>
        <strain evidence="9">JN3 / isolate v23.1.3 / race Av1-4-5-6-7-8</strain>
    </source>
</reference>
<dbReference type="AlphaFoldDB" id="E4ZTE8"/>
<feature type="transmembrane region" description="Helical" evidence="6">
    <location>
        <begin position="396"/>
        <end position="415"/>
    </location>
</feature>
<proteinExistence type="predicted"/>
<evidence type="ECO:0000256" key="6">
    <source>
        <dbReference type="SAM" id="Phobius"/>
    </source>
</evidence>
<dbReference type="OrthoDB" id="18453at2759"/>
<feature type="transmembrane region" description="Helical" evidence="6">
    <location>
        <begin position="61"/>
        <end position="82"/>
    </location>
</feature>
<dbReference type="EMBL" id="FP929125">
    <property type="protein sequence ID" value="CBX94804.1"/>
    <property type="molecule type" value="Genomic_DNA"/>
</dbReference>